<dbReference type="InterPro" id="IPR029058">
    <property type="entry name" value="AB_hydrolase_fold"/>
</dbReference>
<keyword evidence="3" id="KW-0378">Hydrolase</keyword>
<keyword evidence="2" id="KW-0472">Membrane</keyword>
<dbReference type="OrthoDB" id="425534at2759"/>
<evidence type="ECO:0000256" key="1">
    <source>
        <dbReference type="SAM" id="MobiDB-lite"/>
    </source>
</evidence>
<dbReference type="EMBL" id="JNBS01000647">
    <property type="protein sequence ID" value="OQS04279.1"/>
    <property type="molecule type" value="Genomic_DNA"/>
</dbReference>
<feature type="transmembrane region" description="Helical" evidence="2">
    <location>
        <begin position="550"/>
        <end position="569"/>
    </location>
</feature>
<comment type="caution">
    <text evidence="3">The sequence shown here is derived from an EMBL/GenBank/DDBJ whole genome shotgun (WGS) entry which is preliminary data.</text>
</comment>
<reference evidence="3 4" key="1">
    <citation type="journal article" date="2014" name="Genome Biol. Evol.">
        <title>The secreted proteins of Achlya hypogyna and Thraustotheca clavata identify the ancestral oomycete secretome and reveal gene acquisitions by horizontal gene transfer.</title>
        <authorList>
            <person name="Misner I."/>
            <person name="Blouin N."/>
            <person name="Leonard G."/>
            <person name="Richards T.A."/>
            <person name="Lane C.E."/>
        </authorList>
    </citation>
    <scope>NUCLEOTIDE SEQUENCE [LARGE SCALE GENOMIC DNA]</scope>
    <source>
        <strain evidence="3 4">ATCC 34112</strain>
    </source>
</reference>
<keyword evidence="2" id="KW-1133">Transmembrane helix</keyword>
<dbReference type="Gene3D" id="3.40.50.1820">
    <property type="entry name" value="alpha/beta hydrolase"/>
    <property type="match status" value="1"/>
</dbReference>
<proteinExistence type="predicted"/>
<name>A0A1W0A253_9STRA</name>
<dbReference type="SUPFAM" id="SSF53474">
    <property type="entry name" value="alpha/beta-Hydrolases"/>
    <property type="match status" value="1"/>
</dbReference>
<dbReference type="GO" id="GO:0006508">
    <property type="term" value="P:proteolysis"/>
    <property type="evidence" value="ECO:0007669"/>
    <property type="project" value="UniProtKB-KW"/>
</dbReference>
<sequence length="616" mass="68511">MRMAVIAAINATWNECPLYSTPNDAASVRAQCAKIDLPFCHTGVCVSDKTISVFVKRIVSSALPAKSVWVLNGGLGHAAHNDALLEKIYTGANGKVSVYTMDPRGTGQSNFVETQCSSNISSLNDTVACFGTIKNIYGVNAPKGFSLTSSAMDVVAITQSSIFSNEQVYIFGLSYGTNWVERIMHFAPTNVKGYIIDKIASEIPSDYWSIWNNDISAIEAKYYDLCDDDAFCSSKIGPNSYQYAHKLLQKLDQKDSDCSLKIAESQETPSVFVANILSSLFQYKDQRPLLPAVLHHLNRCIDDFPSEEMFLKALLKYSDNLTIKDKIEDRFGNDASIIAYSNILYSELWPTPSQSFQQIRNQTILTTWKPPSNEAINQMIAQLCVYRGHDEICNKTQYSNDFYYPHDTFWNRPAQVPNDSSVLLLASDLDVNNSTQYSNFLYSLVNSDNKLLLKFPFGERSVFKKHASDPTCAFTILLSYLGKNGDLTQIDSSCIANVPQFRFQAVLDTSTTTYLFNSTANMYIDPTTINTTTIQAILSPSNTNTSPPTFALLGCGSLLVIAIAAFLYVKSKRLHVIAVDTELPPSMLAAVQRVNLDDEEETKEEEEEDDKDLIAH</sequence>
<accession>A0A1W0A253</accession>
<keyword evidence="4" id="KW-1185">Reference proteome</keyword>
<organism evidence="3 4">
    <name type="scientific">Thraustotheca clavata</name>
    <dbReference type="NCBI Taxonomy" id="74557"/>
    <lineage>
        <taxon>Eukaryota</taxon>
        <taxon>Sar</taxon>
        <taxon>Stramenopiles</taxon>
        <taxon>Oomycota</taxon>
        <taxon>Saprolegniomycetes</taxon>
        <taxon>Saprolegniales</taxon>
        <taxon>Achlyaceae</taxon>
        <taxon>Thraustotheca</taxon>
    </lineage>
</organism>
<feature type="compositionally biased region" description="Acidic residues" evidence="1">
    <location>
        <begin position="597"/>
        <end position="616"/>
    </location>
</feature>
<keyword evidence="3" id="KW-0645">Protease</keyword>
<evidence type="ECO:0000313" key="3">
    <source>
        <dbReference type="EMBL" id="OQS04279.1"/>
    </source>
</evidence>
<evidence type="ECO:0000256" key="2">
    <source>
        <dbReference type="SAM" id="Phobius"/>
    </source>
</evidence>
<feature type="region of interest" description="Disordered" evidence="1">
    <location>
        <begin position="594"/>
        <end position="616"/>
    </location>
</feature>
<evidence type="ECO:0000313" key="4">
    <source>
        <dbReference type="Proteomes" id="UP000243217"/>
    </source>
</evidence>
<keyword evidence="2" id="KW-0812">Transmembrane</keyword>
<dbReference type="Proteomes" id="UP000243217">
    <property type="component" value="Unassembled WGS sequence"/>
</dbReference>
<dbReference type="GO" id="GO:0008233">
    <property type="term" value="F:peptidase activity"/>
    <property type="evidence" value="ECO:0007669"/>
    <property type="project" value="UniProtKB-KW"/>
</dbReference>
<dbReference type="AlphaFoldDB" id="A0A1W0A253"/>
<protein>
    <submittedName>
        <fullName evidence="3">Serine protease family S33</fullName>
    </submittedName>
</protein>
<gene>
    <name evidence="3" type="ORF">THRCLA_12215</name>
</gene>